<dbReference type="PROSITE" id="PS50968">
    <property type="entry name" value="BIOTINYL_LIPOYL"/>
    <property type="match status" value="1"/>
</dbReference>
<dbReference type="InterPro" id="IPR000089">
    <property type="entry name" value="Biotin_lipoyl"/>
</dbReference>
<dbReference type="PANTHER" id="PTHR11715:SF3">
    <property type="entry name" value="GLYCINE CLEAVAGE SYSTEM H PROTEIN-RELATED"/>
    <property type="match status" value="1"/>
</dbReference>
<dbReference type="PROSITE" id="PS00189">
    <property type="entry name" value="LIPOYL"/>
    <property type="match status" value="1"/>
</dbReference>
<dbReference type="Proteomes" id="UP000030146">
    <property type="component" value="Unassembled WGS sequence"/>
</dbReference>
<dbReference type="InterPro" id="IPR017453">
    <property type="entry name" value="GCV_H_sub"/>
</dbReference>
<reference evidence="6 8" key="1">
    <citation type="submission" date="2014-08" db="EMBL/GenBank/DDBJ databases">
        <title>Porphyromonas gulae strain:COT-052_OH1451 Genome sequencing.</title>
        <authorList>
            <person name="Wallis C."/>
            <person name="Deusch O."/>
            <person name="O'Flynn C."/>
            <person name="Davis I."/>
            <person name="Jospin G."/>
            <person name="Darling A.E."/>
            <person name="Coil D.A."/>
            <person name="Alexiev A."/>
            <person name="Horsfall A."/>
            <person name="Kirkwood N."/>
            <person name="Harris S."/>
            <person name="Eisen J.A."/>
        </authorList>
    </citation>
    <scope>NUCLEOTIDE SEQUENCE [LARGE SCALE GENOMIC DNA]</scope>
    <source>
        <strain evidence="8">COT-052 OH1451</strain>
        <strain evidence="6">COT-052_OH1451</strain>
    </source>
</reference>
<comment type="function">
    <text evidence="3">The glycine cleavage system catalyzes the degradation of glycine. The H protein shuttles the methylamine group of glycine from the P protein to the T protein.</text>
</comment>
<dbReference type="GO" id="GO:0005829">
    <property type="term" value="C:cytosol"/>
    <property type="evidence" value="ECO:0007669"/>
    <property type="project" value="TreeGrafter"/>
</dbReference>
<name>A0A0A2F1S1_9PORP</name>
<comment type="caution">
    <text evidence="6">The sequence shown here is derived from an EMBL/GenBank/DDBJ whole genome shotgun (WGS) entry which is preliminary data.</text>
</comment>
<evidence type="ECO:0000256" key="4">
    <source>
        <dbReference type="PIRSR" id="PIRSR617453-50"/>
    </source>
</evidence>
<dbReference type="HAMAP" id="MF_00272">
    <property type="entry name" value="GcvH"/>
    <property type="match status" value="1"/>
</dbReference>
<dbReference type="InterPro" id="IPR002930">
    <property type="entry name" value="GCV_H"/>
</dbReference>
<evidence type="ECO:0000313" key="6">
    <source>
        <dbReference type="EMBL" id="KGN84966.1"/>
    </source>
</evidence>
<dbReference type="SUPFAM" id="SSF51230">
    <property type="entry name" value="Single hybrid motif"/>
    <property type="match status" value="1"/>
</dbReference>
<dbReference type="GO" id="GO:0009249">
    <property type="term" value="P:protein lipoylation"/>
    <property type="evidence" value="ECO:0007669"/>
    <property type="project" value="TreeGrafter"/>
</dbReference>
<keyword evidence="2 3" id="KW-0450">Lipoyl</keyword>
<dbReference type="EMBL" id="JRAK01000091">
    <property type="protein sequence ID" value="KGN87114.1"/>
    <property type="molecule type" value="Genomic_DNA"/>
</dbReference>
<dbReference type="OrthoDB" id="9796712at2"/>
<comment type="cofactor">
    <cofactor evidence="3">
        <name>(R)-lipoate</name>
        <dbReference type="ChEBI" id="CHEBI:83088"/>
    </cofactor>
    <text evidence="3">Binds 1 lipoyl cofactor covalently.</text>
</comment>
<dbReference type="AlphaFoldDB" id="A0A0A2F1S1"/>
<evidence type="ECO:0000256" key="2">
    <source>
        <dbReference type="ARBA" id="ARBA00022823"/>
    </source>
</evidence>
<evidence type="ECO:0000256" key="3">
    <source>
        <dbReference type="HAMAP-Rule" id="MF_00272"/>
    </source>
</evidence>
<sequence length="126" mass="13809">MKTPAELKYSKDHEWARQEGDVVFIGITDYAQGELGEIVYVDVTTEGETLEADEVFGSIEAVKTVSDLMMPIAGEVLEVNPDLEEQPELVNSDPYGAGWIIKVKAANAADFDNLLSAAEYEKLIAQ</sequence>
<evidence type="ECO:0000313" key="9">
    <source>
        <dbReference type="Proteomes" id="UP000030146"/>
    </source>
</evidence>
<dbReference type="InterPro" id="IPR033753">
    <property type="entry name" value="GCV_H/Fam206"/>
</dbReference>
<dbReference type="InterPro" id="IPR003016">
    <property type="entry name" value="2-oxoA_DH_lipoyl-BS"/>
</dbReference>
<evidence type="ECO:0000313" key="8">
    <source>
        <dbReference type="Proteomes" id="UP000030130"/>
    </source>
</evidence>
<proteinExistence type="inferred from homology"/>
<dbReference type="PANTHER" id="PTHR11715">
    <property type="entry name" value="GLYCINE CLEAVAGE SYSTEM H PROTEIN"/>
    <property type="match status" value="1"/>
</dbReference>
<evidence type="ECO:0000256" key="1">
    <source>
        <dbReference type="ARBA" id="ARBA00009249"/>
    </source>
</evidence>
<dbReference type="Gene3D" id="2.40.50.100">
    <property type="match status" value="1"/>
</dbReference>
<evidence type="ECO:0000313" key="7">
    <source>
        <dbReference type="EMBL" id="KGN87114.1"/>
    </source>
</evidence>
<evidence type="ECO:0000259" key="5">
    <source>
        <dbReference type="PROSITE" id="PS50968"/>
    </source>
</evidence>
<gene>
    <name evidence="3" type="primary">gcvH</name>
    <name evidence="6" type="ORF">HR08_07885</name>
    <name evidence="7" type="ORF">HR15_06970</name>
</gene>
<dbReference type="eggNOG" id="COG0509">
    <property type="taxonomic scope" value="Bacteria"/>
</dbReference>
<dbReference type="NCBIfam" id="NF002270">
    <property type="entry name" value="PRK01202.1"/>
    <property type="match status" value="1"/>
</dbReference>
<dbReference type="CDD" id="cd06848">
    <property type="entry name" value="GCS_H"/>
    <property type="match status" value="1"/>
</dbReference>
<dbReference type="GO" id="GO:0019464">
    <property type="term" value="P:glycine decarboxylation via glycine cleavage system"/>
    <property type="evidence" value="ECO:0007669"/>
    <property type="project" value="UniProtKB-UniRule"/>
</dbReference>
<reference evidence="7 9" key="2">
    <citation type="submission" date="2014-08" db="EMBL/GenBank/DDBJ databases">
        <title>Porphyromonas gulae strain:COT-052_OH3439 Genome sequencing.</title>
        <authorList>
            <person name="Wallis C."/>
            <person name="Deusch O."/>
            <person name="O'Flynn C."/>
            <person name="Davis I."/>
            <person name="Jospin G."/>
            <person name="Darling A.E."/>
            <person name="Coil D.A."/>
            <person name="Alexiev A."/>
            <person name="Horsfall A."/>
            <person name="Kirkwood N."/>
            <person name="Harris S."/>
            <person name="Eisen J.A."/>
        </authorList>
    </citation>
    <scope>NUCLEOTIDE SEQUENCE [LARGE SCALE GENOMIC DNA]</scope>
    <source>
        <strain evidence="9">COT-052 OH3439</strain>
        <strain evidence="7">COT-052_OH3439</strain>
    </source>
</reference>
<dbReference type="InterPro" id="IPR011053">
    <property type="entry name" value="Single_hybrid_motif"/>
</dbReference>
<dbReference type="GO" id="GO:0005960">
    <property type="term" value="C:glycine cleavage complex"/>
    <property type="evidence" value="ECO:0007669"/>
    <property type="project" value="InterPro"/>
</dbReference>
<comment type="similarity">
    <text evidence="1 3">Belongs to the GcvH family.</text>
</comment>
<protein>
    <recommendedName>
        <fullName evidence="3">Glycine cleavage system H protein</fullName>
    </recommendedName>
</protein>
<dbReference type="SMR" id="A0A0A2F1S1"/>
<dbReference type="RefSeq" id="WP_004584176.1">
    <property type="nucleotide sequence ID" value="NZ_JASBZW010000007.1"/>
</dbReference>
<dbReference type="NCBIfam" id="TIGR00527">
    <property type="entry name" value="gcvH"/>
    <property type="match status" value="1"/>
</dbReference>
<feature type="domain" description="Lipoyl-binding" evidence="5">
    <location>
        <begin position="22"/>
        <end position="104"/>
    </location>
</feature>
<dbReference type="STRING" id="111105.HR09_07720"/>
<dbReference type="Proteomes" id="UP000030130">
    <property type="component" value="Unassembled WGS sequence"/>
</dbReference>
<keyword evidence="9" id="KW-1185">Reference proteome</keyword>
<dbReference type="Pfam" id="PF01597">
    <property type="entry name" value="GCV_H"/>
    <property type="match status" value="1"/>
</dbReference>
<accession>A0A0A2F1S1</accession>
<organism evidence="6 8">
    <name type="scientific">Porphyromonas gulae</name>
    <dbReference type="NCBI Taxonomy" id="111105"/>
    <lineage>
        <taxon>Bacteria</taxon>
        <taxon>Pseudomonadati</taxon>
        <taxon>Bacteroidota</taxon>
        <taxon>Bacteroidia</taxon>
        <taxon>Bacteroidales</taxon>
        <taxon>Porphyromonadaceae</taxon>
        <taxon>Porphyromonas</taxon>
    </lineage>
</organism>
<dbReference type="EMBL" id="JRAI01000063">
    <property type="protein sequence ID" value="KGN84966.1"/>
    <property type="molecule type" value="Genomic_DNA"/>
</dbReference>
<feature type="modified residue" description="N6-lipoyllysine" evidence="3 4">
    <location>
        <position position="63"/>
    </location>
</feature>
<dbReference type="GeneID" id="29256211"/>
<comment type="subunit">
    <text evidence="3">The glycine cleavage system is composed of four proteins: P, T, L and H.</text>
</comment>